<protein>
    <submittedName>
        <fullName evidence="1">Os09g0361850 protein</fullName>
    </submittedName>
</protein>
<evidence type="ECO:0000313" key="2">
    <source>
        <dbReference type="Proteomes" id="UP000059680"/>
    </source>
</evidence>
<keyword evidence="2" id="KW-1185">Reference proteome</keyword>
<dbReference type="AlphaFoldDB" id="A0A0P0XKS8"/>
<gene>
    <name evidence="1" type="ordered locus">Os09g0361850</name>
    <name evidence="1" type="ORF">OSNPB_090361850</name>
</gene>
<organism evidence="1 2">
    <name type="scientific">Oryza sativa subsp. japonica</name>
    <name type="common">Rice</name>
    <dbReference type="NCBI Taxonomy" id="39947"/>
    <lineage>
        <taxon>Eukaryota</taxon>
        <taxon>Viridiplantae</taxon>
        <taxon>Streptophyta</taxon>
        <taxon>Embryophyta</taxon>
        <taxon>Tracheophyta</taxon>
        <taxon>Spermatophyta</taxon>
        <taxon>Magnoliopsida</taxon>
        <taxon>Liliopsida</taxon>
        <taxon>Poales</taxon>
        <taxon>Poaceae</taxon>
        <taxon>BOP clade</taxon>
        <taxon>Oryzoideae</taxon>
        <taxon>Oryzeae</taxon>
        <taxon>Oryzinae</taxon>
        <taxon>Oryza</taxon>
        <taxon>Oryza sativa</taxon>
    </lineage>
</organism>
<dbReference type="PaxDb" id="39947-A0A0P0XKS8"/>
<proteinExistence type="predicted"/>
<name>A0A0P0XKS8_ORYSJ</name>
<reference evidence="1 2" key="2">
    <citation type="journal article" date="2013" name="Plant Cell Physiol.">
        <title>Rice Annotation Project Database (RAP-DB): an integrative and interactive database for rice genomics.</title>
        <authorList>
            <person name="Sakai H."/>
            <person name="Lee S.S."/>
            <person name="Tanaka T."/>
            <person name="Numa H."/>
            <person name="Kim J."/>
            <person name="Kawahara Y."/>
            <person name="Wakimoto H."/>
            <person name="Yang C.C."/>
            <person name="Iwamoto M."/>
            <person name="Abe T."/>
            <person name="Yamada Y."/>
            <person name="Muto A."/>
            <person name="Inokuchi H."/>
            <person name="Ikemura T."/>
            <person name="Matsumoto T."/>
            <person name="Sasaki T."/>
            <person name="Itoh T."/>
        </authorList>
    </citation>
    <scope>NUCLEOTIDE SEQUENCE [LARGE SCALE GENOMIC DNA]</scope>
    <source>
        <strain evidence="2">cv. Nipponbare</strain>
    </source>
</reference>
<evidence type="ECO:0000313" key="1">
    <source>
        <dbReference type="EMBL" id="BAT07702.1"/>
    </source>
</evidence>
<dbReference type="EMBL" id="AP014965">
    <property type="protein sequence ID" value="BAT07702.1"/>
    <property type="molecule type" value="Genomic_DNA"/>
</dbReference>
<sequence length="96" mass="10269">MAVDHVLAALCNLMAACPKGRRAMSHEPDGPDLRRLAQLVRRAGARLGGRKGACWHQAWRGVGSSPVLGSEGGREGCRIGSELLPVGKLEDEREGR</sequence>
<accession>A0A0P0XKS8</accession>
<dbReference type="InParanoid" id="A0A0P0XKS8"/>
<reference evidence="2" key="1">
    <citation type="journal article" date="2005" name="Nature">
        <title>The map-based sequence of the rice genome.</title>
        <authorList>
            <consortium name="International rice genome sequencing project (IRGSP)"/>
            <person name="Matsumoto T."/>
            <person name="Wu J."/>
            <person name="Kanamori H."/>
            <person name="Katayose Y."/>
            <person name="Fujisawa M."/>
            <person name="Namiki N."/>
            <person name="Mizuno H."/>
            <person name="Yamamoto K."/>
            <person name="Antonio B.A."/>
            <person name="Baba T."/>
            <person name="Sakata K."/>
            <person name="Nagamura Y."/>
            <person name="Aoki H."/>
            <person name="Arikawa K."/>
            <person name="Arita K."/>
            <person name="Bito T."/>
            <person name="Chiden Y."/>
            <person name="Fujitsuka N."/>
            <person name="Fukunaka R."/>
            <person name="Hamada M."/>
            <person name="Harada C."/>
            <person name="Hayashi A."/>
            <person name="Hijishita S."/>
            <person name="Honda M."/>
            <person name="Hosokawa S."/>
            <person name="Ichikawa Y."/>
            <person name="Idonuma A."/>
            <person name="Iijima M."/>
            <person name="Ikeda M."/>
            <person name="Ikeno M."/>
            <person name="Ito K."/>
            <person name="Ito S."/>
            <person name="Ito T."/>
            <person name="Ito Y."/>
            <person name="Ito Y."/>
            <person name="Iwabuchi A."/>
            <person name="Kamiya K."/>
            <person name="Karasawa W."/>
            <person name="Kurita K."/>
            <person name="Katagiri S."/>
            <person name="Kikuta A."/>
            <person name="Kobayashi H."/>
            <person name="Kobayashi N."/>
            <person name="Machita K."/>
            <person name="Maehara T."/>
            <person name="Masukawa M."/>
            <person name="Mizubayashi T."/>
            <person name="Mukai Y."/>
            <person name="Nagasaki H."/>
            <person name="Nagata Y."/>
            <person name="Naito S."/>
            <person name="Nakashima M."/>
            <person name="Nakama Y."/>
            <person name="Nakamichi Y."/>
            <person name="Nakamura M."/>
            <person name="Meguro A."/>
            <person name="Negishi M."/>
            <person name="Ohta I."/>
            <person name="Ohta T."/>
            <person name="Okamoto M."/>
            <person name="Ono N."/>
            <person name="Saji S."/>
            <person name="Sakaguchi M."/>
            <person name="Sakai K."/>
            <person name="Shibata M."/>
            <person name="Shimokawa T."/>
            <person name="Song J."/>
            <person name="Takazaki Y."/>
            <person name="Terasawa K."/>
            <person name="Tsugane M."/>
            <person name="Tsuji K."/>
            <person name="Ueda S."/>
            <person name="Waki K."/>
            <person name="Yamagata H."/>
            <person name="Yamamoto M."/>
            <person name="Yamamoto S."/>
            <person name="Yamane H."/>
            <person name="Yoshiki S."/>
            <person name="Yoshihara R."/>
            <person name="Yukawa K."/>
            <person name="Zhong H."/>
            <person name="Yano M."/>
            <person name="Yuan Q."/>
            <person name="Ouyang S."/>
            <person name="Liu J."/>
            <person name="Jones K.M."/>
            <person name="Gansberger K."/>
            <person name="Moffat K."/>
            <person name="Hill J."/>
            <person name="Bera J."/>
            <person name="Fadrosh D."/>
            <person name="Jin S."/>
            <person name="Johri S."/>
            <person name="Kim M."/>
            <person name="Overton L."/>
            <person name="Reardon M."/>
            <person name="Tsitrin T."/>
            <person name="Vuong H."/>
            <person name="Weaver B."/>
            <person name="Ciecko A."/>
            <person name="Tallon L."/>
            <person name="Jackson J."/>
            <person name="Pai G."/>
            <person name="Aken S.V."/>
            <person name="Utterback T."/>
            <person name="Reidmuller S."/>
            <person name="Feldblyum T."/>
            <person name="Hsiao J."/>
            <person name="Zismann V."/>
            <person name="Iobst S."/>
            <person name="de Vazeille A.R."/>
            <person name="Buell C.R."/>
            <person name="Ying K."/>
            <person name="Li Y."/>
            <person name="Lu T."/>
            <person name="Huang Y."/>
            <person name="Zhao Q."/>
            <person name="Feng Q."/>
            <person name="Zhang L."/>
            <person name="Zhu J."/>
            <person name="Weng Q."/>
            <person name="Mu J."/>
            <person name="Lu Y."/>
            <person name="Fan D."/>
            <person name="Liu Y."/>
            <person name="Guan J."/>
            <person name="Zhang Y."/>
            <person name="Yu S."/>
            <person name="Liu X."/>
            <person name="Zhang Y."/>
            <person name="Hong G."/>
            <person name="Han B."/>
            <person name="Choisne N."/>
            <person name="Demange N."/>
            <person name="Orjeda G."/>
            <person name="Samain S."/>
            <person name="Cattolico L."/>
            <person name="Pelletier E."/>
            <person name="Couloux A."/>
            <person name="Segurens B."/>
            <person name="Wincker P."/>
            <person name="D'Hont A."/>
            <person name="Scarpelli C."/>
            <person name="Weissenbach J."/>
            <person name="Salanoubat M."/>
            <person name="Quetier F."/>
            <person name="Yu Y."/>
            <person name="Kim H.R."/>
            <person name="Rambo T."/>
            <person name="Currie J."/>
            <person name="Collura K."/>
            <person name="Luo M."/>
            <person name="Yang T."/>
            <person name="Ammiraju J.S.S."/>
            <person name="Engler F."/>
            <person name="Soderlund C."/>
            <person name="Wing R.A."/>
            <person name="Palmer L.E."/>
            <person name="de la Bastide M."/>
            <person name="Spiegel L."/>
            <person name="Nascimento L."/>
            <person name="Zutavern T."/>
            <person name="O'Shaughnessy A."/>
            <person name="Dike S."/>
            <person name="Dedhia N."/>
            <person name="Preston R."/>
            <person name="Balija V."/>
            <person name="McCombie W.R."/>
            <person name="Chow T."/>
            <person name="Chen H."/>
            <person name="Chung M."/>
            <person name="Chen C."/>
            <person name="Shaw J."/>
            <person name="Wu H."/>
            <person name="Hsiao K."/>
            <person name="Chao Y."/>
            <person name="Chu M."/>
            <person name="Cheng C."/>
            <person name="Hour A."/>
            <person name="Lee P."/>
            <person name="Lin S."/>
            <person name="Lin Y."/>
            <person name="Liou J."/>
            <person name="Liu S."/>
            <person name="Hsing Y."/>
            <person name="Raghuvanshi S."/>
            <person name="Mohanty A."/>
            <person name="Bharti A.K."/>
            <person name="Gaur A."/>
            <person name="Gupta V."/>
            <person name="Kumar D."/>
            <person name="Ravi V."/>
            <person name="Vij S."/>
            <person name="Kapur A."/>
            <person name="Khurana P."/>
            <person name="Khurana P."/>
            <person name="Khurana J.P."/>
            <person name="Tyagi A.K."/>
            <person name="Gaikwad K."/>
            <person name="Singh A."/>
            <person name="Dalal V."/>
            <person name="Srivastava S."/>
            <person name="Dixit A."/>
            <person name="Pal A.K."/>
            <person name="Ghazi I.A."/>
            <person name="Yadav M."/>
            <person name="Pandit A."/>
            <person name="Bhargava A."/>
            <person name="Sureshbabu K."/>
            <person name="Batra K."/>
            <person name="Sharma T.R."/>
            <person name="Mohapatra T."/>
            <person name="Singh N.K."/>
            <person name="Messing J."/>
            <person name="Nelson A.B."/>
            <person name="Fuks G."/>
            <person name="Kavchok S."/>
            <person name="Keizer G."/>
            <person name="Linton E."/>
            <person name="Llaca V."/>
            <person name="Song R."/>
            <person name="Tanyolac B."/>
            <person name="Young S."/>
            <person name="Ho-Il K."/>
            <person name="Hahn J.H."/>
            <person name="Sangsakoo G."/>
            <person name="Vanavichit A."/>
            <person name="de Mattos Luiz.A.T."/>
            <person name="Zimmer P.D."/>
            <person name="Malone G."/>
            <person name="Dellagostin O."/>
            <person name="de Oliveira A.C."/>
            <person name="Bevan M."/>
            <person name="Bancroft I."/>
            <person name="Minx P."/>
            <person name="Cordum H."/>
            <person name="Wilson R."/>
            <person name="Cheng Z."/>
            <person name="Jin W."/>
            <person name="Jiang J."/>
            <person name="Leong S.A."/>
            <person name="Iwama H."/>
            <person name="Gojobori T."/>
            <person name="Itoh T."/>
            <person name="Niimura Y."/>
            <person name="Fujii Y."/>
            <person name="Habara T."/>
            <person name="Sakai H."/>
            <person name="Sato Y."/>
            <person name="Wilson G."/>
            <person name="Kumar K."/>
            <person name="McCouch S."/>
            <person name="Juretic N."/>
            <person name="Hoen D."/>
            <person name="Wright S."/>
            <person name="Bruskiewich R."/>
            <person name="Bureau T."/>
            <person name="Miyao A."/>
            <person name="Hirochika H."/>
            <person name="Nishikawa T."/>
            <person name="Kadowaki K."/>
            <person name="Sugiura M."/>
            <person name="Burr B."/>
            <person name="Sasaki T."/>
        </authorList>
    </citation>
    <scope>NUCLEOTIDE SEQUENCE [LARGE SCALE GENOMIC DNA]</scope>
    <source>
        <strain evidence="2">cv. Nipponbare</strain>
    </source>
</reference>
<reference evidence="1 2" key="3">
    <citation type="journal article" date="2013" name="Rice">
        <title>Improvement of the Oryza sativa Nipponbare reference genome using next generation sequence and optical map data.</title>
        <authorList>
            <person name="Kawahara Y."/>
            <person name="de la Bastide M."/>
            <person name="Hamilton J.P."/>
            <person name="Kanamori H."/>
            <person name="McCombie W.R."/>
            <person name="Ouyang S."/>
            <person name="Schwartz D.C."/>
            <person name="Tanaka T."/>
            <person name="Wu J."/>
            <person name="Zhou S."/>
            <person name="Childs K.L."/>
            <person name="Davidson R.M."/>
            <person name="Lin H."/>
            <person name="Quesada-Ocampo L."/>
            <person name="Vaillancourt B."/>
            <person name="Sakai H."/>
            <person name="Lee S.S."/>
            <person name="Kim J."/>
            <person name="Numa H."/>
            <person name="Itoh T."/>
            <person name="Buell C.R."/>
            <person name="Matsumoto T."/>
        </authorList>
    </citation>
    <scope>NUCLEOTIDE SEQUENCE [LARGE SCALE GENOMIC DNA]</scope>
    <source>
        <strain evidence="2">cv. Nipponbare</strain>
    </source>
</reference>
<dbReference type="Proteomes" id="UP000059680">
    <property type="component" value="Chromosome 9"/>
</dbReference>